<dbReference type="InterPro" id="IPR051272">
    <property type="entry name" value="RIO-type_Ser/Thr_kinase"/>
</dbReference>
<reference evidence="14 15" key="1">
    <citation type="journal article" date="2011" name="PLoS ONE">
        <title>Haloquadratum walsbyi: limited diversity in a global pond.</title>
        <authorList>
            <person name="Dyall-Smith M."/>
            <person name="Pfeiffer F."/>
            <person name="Klee K."/>
            <person name="Palm P."/>
            <person name="Gross K."/>
            <person name="Schuster S.C."/>
            <person name="Rampp M."/>
            <person name="Oesterhelt D."/>
        </authorList>
    </citation>
    <scope>NUCLEOTIDE SEQUENCE [LARGE SCALE GENOMIC DNA]</scope>
    <source>
        <strain evidence="15">DSM 16854 / JCM 12705 / C23</strain>
    </source>
</reference>
<dbReference type="KEGG" id="hwc:Hqrw_3924"/>
<dbReference type="InterPro" id="IPR054876">
    <property type="entry name" value="RIO1_kinase"/>
</dbReference>
<evidence type="ECO:0000256" key="3">
    <source>
        <dbReference type="ARBA" id="ARBA00022527"/>
    </source>
</evidence>
<evidence type="ECO:0000256" key="7">
    <source>
        <dbReference type="ARBA" id="ARBA00022777"/>
    </source>
</evidence>
<gene>
    <name evidence="14" type="primary">rio1</name>
    <name evidence="14" type="synonym">pkn2</name>
    <name evidence="14" type="ordered locus">Hqrw_3924</name>
</gene>
<dbReference type="PROSITE" id="PS00109">
    <property type="entry name" value="PROTEIN_KINASE_TYR"/>
    <property type="match status" value="1"/>
</dbReference>
<dbReference type="PROSITE" id="PS50011">
    <property type="entry name" value="PROTEIN_KINASE_DOM"/>
    <property type="match status" value="1"/>
</dbReference>
<dbReference type="SMART" id="SM00090">
    <property type="entry name" value="RIO"/>
    <property type="match status" value="1"/>
</dbReference>
<dbReference type="NCBIfam" id="NF041310">
    <property type="entry name" value="Prot_Kin_Rio1_Halo"/>
    <property type="match status" value="1"/>
</dbReference>
<feature type="compositionally biased region" description="Basic and acidic residues" evidence="12">
    <location>
        <begin position="1"/>
        <end position="19"/>
    </location>
</feature>
<dbReference type="EC" id="2.7.11.1" evidence="2"/>
<dbReference type="Gene3D" id="1.10.510.10">
    <property type="entry name" value="Transferase(Phosphotransferase) domain 1"/>
    <property type="match status" value="1"/>
</dbReference>
<keyword evidence="5" id="KW-0479">Metal-binding</keyword>
<dbReference type="AlphaFoldDB" id="G0LF94"/>
<dbReference type="GO" id="GO:0004674">
    <property type="term" value="F:protein serine/threonine kinase activity"/>
    <property type="evidence" value="ECO:0007669"/>
    <property type="project" value="UniProtKB-KW"/>
</dbReference>
<evidence type="ECO:0000313" key="15">
    <source>
        <dbReference type="Proteomes" id="UP000007954"/>
    </source>
</evidence>
<protein>
    <recommendedName>
        <fullName evidence="2">non-specific serine/threonine protein kinase</fullName>
        <ecNumber evidence="2">2.7.11.1</ecNumber>
    </recommendedName>
</protein>
<evidence type="ECO:0000256" key="11">
    <source>
        <dbReference type="ARBA" id="ARBA00048679"/>
    </source>
</evidence>
<evidence type="ECO:0000256" key="10">
    <source>
        <dbReference type="ARBA" id="ARBA00047899"/>
    </source>
</evidence>
<accession>G0LF94</accession>
<organism evidence="14 15">
    <name type="scientific">Haloquadratum walsbyi (strain DSM 16854 / JCM 12705 / C23)</name>
    <dbReference type="NCBI Taxonomy" id="768065"/>
    <lineage>
        <taxon>Archaea</taxon>
        <taxon>Methanobacteriati</taxon>
        <taxon>Methanobacteriota</taxon>
        <taxon>Stenosarchaea group</taxon>
        <taxon>Halobacteria</taxon>
        <taxon>Halobacteriales</taxon>
        <taxon>Haloferacaceae</taxon>
        <taxon>Haloquadratum</taxon>
    </lineage>
</organism>
<dbReference type="GO" id="GO:0106310">
    <property type="term" value="F:protein serine kinase activity"/>
    <property type="evidence" value="ECO:0007669"/>
    <property type="project" value="RHEA"/>
</dbReference>
<evidence type="ECO:0000256" key="8">
    <source>
        <dbReference type="ARBA" id="ARBA00022840"/>
    </source>
</evidence>
<dbReference type="GO" id="GO:0046872">
    <property type="term" value="F:metal ion binding"/>
    <property type="evidence" value="ECO:0007669"/>
    <property type="project" value="UniProtKB-KW"/>
</dbReference>
<keyword evidence="7 14" id="KW-0418">Kinase</keyword>
<keyword evidence="4 14" id="KW-0808">Transferase</keyword>
<dbReference type="SUPFAM" id="SSF56112">
    <property type="entry name" value="Protein kinase-like (PK-like)"/>
    <property type="match status" value="1"/>
</dbReference>
<evidence type="ECO:0000256" key="4">
    <source>
        <dbReference type="ARBA" id="ARBA00022679"/>
    </source>
</evidence>
<evidence type="ECO:0000256" key="2">
    <source>
        <dbReference type="ARBA" id="ARBA00012513"/>
    </source>
</evidence>
<dbReference type="Pfam" id="PF01163">
    <property type="entry name" value="RIO1"/>
    <property type="match status" value="1"/>
</dbReference>
<dbReference type="EMBL" id="FR746099">
    <property type="protein sequence ID" value="CCC41657.1"/>
    <property type="molecule type" value="Genomic_DNA"/>
</dbReference>
<feature type="region of interest" description="Disordered" evidence="12">
    <location>
        <begin position="1"/>
        <end position="62"/>
    </location>
</feature>
<dbReference type="PROSITE" id="PS01245">
    <property type="entry name" value="RIO1"/>
    <property type="match status" value="1"/>
</dbReference>
<evidence type="ECO:0000256" key="9">
    <source>
        <dbReference type="ARBA" id="ARBA00022842"/>
    </source>
</evidence>
<dbReference type="InterPro" id="IPR000687">
    <property type="entry name" value="RIO_kinase"/>
</dbReference>
<comment type="catalytic activity">
    <reaction evidence="11">
        <text>L-seryl-[protein] + ATP = O-phospho-L-seryl-[protein] + ADP + H(+)</text>
        <dbReference type="Rhea" id="RHEA:17989"/>
        <dbReference type="Rhea" id="RHEA-COMP:9863"/>
        <dbReference type="Rhea" id="RHEA-COMP:11604"/>
        <dbReference type="ChEBI" id="CHEBI:15378"/>
        <dbReference type="ChEBI" id="CHEBI:29999"/>
        <dbReference type="ChEBI" id="CHEBI:30616"/>
        <dbReference type="ChEBI" id="CHEBI:83421"/>
        <dbReference type="ChEBI" id="CHEBI:456216"/>
        <dbReference type="EC" id="2.7.11.1"/>
    </reaction>
</comment>
<keyword evidence="9" id="KW-0460">Magnesium</keyword>
<feature type="region of interest" description="Disordered" evidence="12">
    <location>
        <begin position="327"/>
        <end position="353"/>
    </location>
</feature>
<evidence type="ECO:0000256" key="1">
    <source>
        <dbReference type="ARBA" id="ARBA00009196"/>
    </source>
</evidence>
<name>G0LF94_HALWC</name>
<dbReference type="InterPro" id="IPR018934">
    <property type="entry name" value="RIO_dom"/>
</dbReference>
<evidence type="ECO:0000256" key="12">
    <source>
        <dbReference type="SAM" id="MobiDB-lite"/>
    </source>
</evidence>
<dbReference type="Proteomes" id="UP000007954">
    <property type="component" value="Chromosome"/>
</dbReference>
<dbReference type="InterPro" id="IPR018935">
    <property type="entry name" value="RIO_kinase_CS"/>
</dbReference>
<dbReference type="GO" id="GO:0005524">
    <property type="term" value="F:ATP binding"/>
    <property type="evidence" value="ECO:0007669"/>
    <property type="project" value="UniProtKB-KW"/>
</dbReference>
<dbReference type="HOGENOM" id="CLU_018693_3_3_2"/>
<dbReference type="InterPro" id="IPR011009">
    <property type="entry name" value="Kinase-like_dom_sf"/>
</dbReference>
<dbReference type="CDD" id="cd05145">
    <property type="entry name" value="RIO1_like"/>
    <property type="match status" value="1"/>
</dbReference>
<evidence type="ECO:0000313" key="14">
    <source>
        <dbReference type="EMBL" id="CCC41657.1"/>
    </source>
</evidence>
<keyword evidence="6" id="KW-0547">Nucleotide-binding</keyword>
<dbReference type="InterPro" id="IPR000719">
    <property type="entry name" value="Prot_kinase_dom"/>
</dbReference>
<feature type="compositionally biased region" description="Polar residues" evidence="12">
    <location>
        <begin position="338"/>
        <end position="353"/>
    </location>
</feature>
<dbReference type="Gene3D" id="3.30.200.20">
    <property type="entry name" value="Phosphorylase Kinase, domain 1"/>
    <property type="match status" value="1"/>
</dbReference>
<keyword evidence="3 14" id="KW-0723">Serine/threonine-protein kinase</keyword>
<feature type="compositionally biased region" description="Acidic residues" evidence="12">
    <location>
        <begin position="20"/>
        <end position="40"/>
    </location>
</feature>
<proteinExistence type="inferred from homology"/>
<comment type="similarity">
    <text evidence="1">Belongs to the protein kinase superfamily. RIO-type Ser/Thr kinase family.</text>
</comment>
<sequence>MTDHDHDNNHENSGHRSDIDNAEDEDEDEAEAEADIESTDAEMSKINAETTDSDSGFVAPDVVDTPGNEWAEIDVSDTEADRIARRRDREFSTFRERLTDADQFKVEQSVFDDATFAAIYKLVQDDHIAAFGGPISTGKEANVYEARGTDTADVAVKIYRINASNFQQMRSYLEGDPRFDGLGQDKKAIVLAWTQKEFANLRRAMRAGVRVPEPIAVERNVLVMELVGLVEERARRLAEVDIENPQTAYEVVQEYMQRLYSAGLIHGDLSEYNMIIHNGELVVIDLGQAVTVHHPNAEMFLRRDCKNVATFFSRQGIDTDPAALIETVTEPDPDPSGTLAQSEHSVQSTDEES</sequence>
<evidence type="ECO:0000256" key="5">
    <source>
        <dbReference type="ARBA" id="ARBA00022723"/>
    </source>
</evidence>
<evidence type="ECO:0000256" key="6">
    <source>
        <dbReference type="ARBA" id="ARBA00022741"/>
    </source>
</evidence>
<dbReference type="PANTHER" id="PTHR45723">
    <property type="entry name" value="SERINE/THREONINE-PROTEIN KINASE RIO1"/>
    <property type="match status" value="1"/>
</dbReference>
<keyword evidence="8" id="KW-0067">ATP-binding</keyword>
<feature type="domain" description="Protein kinase" evidence="13">
    <location>
        <begin position="129"/>
        <end position="353"/>
    </location>
</feature>
<comment type="catalytic activity">
    <reaction evidence="10">
        <text>L-threonyl-[protein] + ATP = O-phospho-L-threonyl-[protein] + ADP + H(+)</text>
        <dbReference type="Rhea" id="RHEA:46608"/>
        <dbReference type="Rhea" id="RHEA-COMP:11060"/>
        <dbReference type="Rhea" id="RHEA-COMP:11605"/>
        <dbReference type="ChEBI" id="CHEBI:15378"/>
        <dbReference type="ChEBI" id="CHEBI:30013"/>
        <dbReference type="ChEBI" id="CHEBI:30616"/>
        <dbReference type="ChEBI" id="CHEBI:61977"/>
        <dbReference type="ChEBI" id="CHEBI:456216"/>
        <dbReference type="EC" id="2.7.11.1"/>
    </reaction>
</comment>
<dbReference type="InterPro" id="IPR008266">
    <property type="entry name" value="Tyr_kinase_AS"/>
</dbReference>
<evidence type="ECO:0000259" key="13">
    <source>
        <dbReference type="PROSITE" id="PS50011"/>
    </source>
</evidence>